<organism evidence="17">
    <name type="scientific">Oryza brachyantha</name>
    <name type="common">malo sina</name>
    <dbReference type="NCBI Taxonomy" id="4533"/>
    <lineage>
        <taxon>Eukaryota</taxon>
        <taxon>Viridiplantae</taxon>
        <taxon>Streptophyta</taxon>
        <taxon>Embryophyta</taxon>
        <taxon>Tracheophyta</taxon>
        <taxon>Spermatophyta</taxon>
        <taxon>Magnoliopsida</taxon>
        <taxon>Liliopsida</taxon>
        <taxon>Poales</taxon>
        <taxon>Poaceae</taxon>
        <taxon>BOP clade</taxon>
        <taxon>Oryzoideae</taxon>
        <taxon>Oryzeae</taxon>
        <taxon>Oryzinae</taxon>
        <taxon>Oryza</taxon>
    </lineage>
</organism>
<keyword evidence="10" id="KW-1133">Transmembrane helix</keyword>
<dbReference type="PANTHER" id="PTHR48060">
    <property type="entry name" value="DNA DAMAGE-REPAIR/TOLERATION PROTEIN DRT100"/>
    <property type="match status" value="1"/>
</dbReference>
<dbReference type="STRING" id="4533.J3N1U9"/>
<dbReference type="GO" id="GO:0004674">
    <property type="term" value="F:protein serine/threonine kinase activity"/>
    <property type="evidence" value="ECO:0007669"/>
    <property type="project" value="UniProtKB-KW"/>
</dbReference>
<dbReference type="InterPro" id="IPR055414">
    <property type="entry name" value="LRR_R13L4/SHOC2-like"/>
</dbReference>
<dbReference type="EC" id="2.7.11.1" evidence="2"/>
<comment type="subcellular location">
    <subcellularLocation>
        <location evidence="1">Membrane</location>
        <topology evidence="1">Single-pass membrane protein</topology>
    </subcellularLocation>
</comment>
<keyword evidence="12" id="KW-0325">Glycoprotein</keyword>
<dbReference type="Gene3D" id="3.80.10.10">
    <property type="entry name" value="Ribonuclease Inhibitor"/>
    <property type="match status" value="2"/>
</dbReference>
<dbReference type="GO" id="GO:0016020">
    <property type="term" value="C:membrane"/>
    <property type="evidence" value="ECO:0007669"/>
    <property type="project" value="UniProtKB-SubCell"/>
</dbReference>
<evidence type="ECO:0000256" key="4">
    <source>
        <dbReference type="ARBA" id="ARBA00022614"/>
    </source>
</evidence>
<evidence type="ECO:0000256" key="3">
    <source>
        <dbReference type="ARBA" id="ARBA00022527"/>
    </source>
</evidence>
<keyword evidence="3" id="KW-0723">Serine/threonine-protein kinase</keyword>
<dbReference type="InterPro" id="IPR013210">
    <property type="entry name" value="LRR_N_plant-typ"/>
</dbReference>
<dbReference type="Pfam" id="PF08263">
    <property type="entry name" value="LRRNT_2"/>
    <property type="match status" value="1"/>
</dbReference>
<dbReference type="AlphaFoldDB" id="J3N1U9"/>
<keyword evidence="6" id="KW-0812">Transmembrane</keyword>
<keyword evidence="7" id="KW-0732">Signal</keyword>
<reference evidence="17" key="2">
    <citation type="submission" date="2013-04" db="UniProtKB">
        <authorList>
            <consortium name="EnsemblPlants"/>
        </authorList>
    </citation>
    <scope>IDENTIFICATION</scope>
</reference>
<accession>J3N1U9</accession>
<dbReference type="SMART" id="SM00369">
    <property type="entry name" value="LRR_TYP"/>
    <property type="match status" value="3"/>
</dbReference>
<evidence type="ECO:0000256" key="7">
    <source>
        <dbReference type="ARBA" id="ARBA00022729"/>
    </source>
</evidence>
<dbReference type="InterPro" id="IPR032675">
    <property type="entry name" value="LRR_dom_sf"/>
</dbReference>
<keyword evidence="18" id="KW-1185">Reference proteome</keyword>
<sequence length="263" mass="28354">MESRCFLLQLLALPTIVIFLFLFLVSACHTTDAGALLSFRSHITKDPSGALSSWCAVSNGTTSNGFCRWAGVRCSHGGHVVSLNIRGLGLAGTISPLIGNLTSLRVLDLSDNKLEGEIPASLGKCQELQSLNLSVNFLSGVIPPAIGQLTNLADLCIRHNNISGYVPSAFANLTALTVINVADNYLHGEIPSWLGNLTSLKSFNVAGNLMRGNIPDAVSKLTNLKLLIYQQMDLEVMFLHHCLIYPPFRCCILGQTSFQVPCL</sequence>
<protein>
    <recommendedName>
        <fullName evidence="2">non-specific serine/threonine protein kinase</fullName>
        <ecNumber evidence="2">2.7.11.1</ecNumber>
    </recommendedName>
</protein>
<evidence type="ECO:0000256" key="8">
    <source>
        <dbReference type="ARBA" id="ARBA00022737"/>
    </source>
</evidence>
<keyword evidence="8" id="KW-0677">Repeat</keyword>
<reference evidence="17" key="1">
    <citation type="journal article" date="2013" name="Nat. Commun.">
        <title>Whole-genome sequencing of Oryza brachyantha reveals mechanisms underlying Oryza genome evolution.</title>
        <authorList>
            <person name="Chen J."/>
            <person name="Huang Q."/>
            <person name="Gao D."/>
            <person name="Wang J."/>
            <person name="Lang Y."/>
            <person name="Liu T."/>
            <person name="Li B."/>
            <person name="Bai Z."/>
            <person name="Luis Goicoechea J."/>
            <person name="Liang C."/>
            <person name="Chen C."/>
            <person name="Zhang W."/>
            <person name="Sun S."/>
            <person name="Liao Y."/>
            <person name="Zhang X."/>
            <person name="Yang L."/>
            <person name="Song C."/>
            <person name="Wang M."/>
            <person name="Shi J."/>
            <person name="Liu G."/>
            <person name="Liu J."/>
            <person name="Zhou H."/>
            <person name="Zhou W."/>
            <person name="Yu Q."/>
            <person name="An N."/>
            <person name="Chen Y."/>
            <person name="Cai Q."/>
            <person name="Wang B."/>
            <person name="Liu B."/>
            <person name="Min J."/>
            <person name="Huang Y."/>
            <person name="Wu H."/>
            <person name="Li Z."/>
            <person name="Zhang Y."/>
            <person name="Yin Y."/>
            <person name="Song W."/>
            <person name="Jiang J."/>
            <person name="Jackson S.A."/>
            <person name="Wing R.A."/>
            <person name="Wang J."/>
            <person name="Chen M."/>
        </authorList>
    </citation>
    <scope>NUCLEOTIDE SEQUENCE [LARGE SCALE GENOMIC DNA]</scope>
    <source>
        <strain evidence="17">cv. IRGC 101232</strain>
    </source>
</reference>
<comment type="catalytic activity">
    <reaction evidence="13">
        <text>L-threonyl-[protein] + ATP = O-phospho-L-threonyl-[protein] + ADP + H(+)</text>
        <dbReference type="Rhea" id="RHEA:46608"/>
        <dbReference type="Rhea" id="RHEA-COMP:11060"/>
        <dbReference type="Rhea" id="RHEA-COMP:11605"/>
        <dbReference type="ChEBI" id="CHEBI:15378"/>
        <dbReference type="ChEBI" id="CHEBI:30013"/>
        <dbReference type="ChEBI" id="CHEBI:30616"/>
        <dbReference type="ChEBI" id="CHEBI:61977"/>
        <dbReference type="ChEBI" id="CHEBI:456216"/>
        <dbReference type="EC" id="2.7.11.1"/>
    </reaction>
</comment>
<dbReference type="eggNOG" id="ENOG502QPYS">
    <property type="taxonomic scope" value="Eukaryota"/>
</dbReference>
<evidence type="ECO:0000256" key="10">
    <source>
        <dbReference type="ARBA" id="ARBA00022989"/>
    </source>
</evidence>
<comment type="catalytic activity">
    <reaction evidence="14">
        <text>L-seryl-[protein] + ATP = O-phospho-L-seryl-[protein] + ADP + H(+)</text>
        <dbReference type="Rhea" id="RHEA:17989"/>
        <dbReference type="Rhea" id="RHEA-COMP:9863"/>
        <dbReference type="Rhea" id="RHEA-COMP:11604"/>
        <dbReference type="ChEBI" id="CHEBI:15378"/>
        <dbReference type="ChEBI" id="CHEBI:29999"/>
        <dbReference type="ChEBI" id="CHEBI:30616"/>
        <dbReference type="ChEBI" id="CHEBI:83421"/>
        <dbReference type="ChEBI" id="CHEBI:456216"/>
        <dbReference type="EC" id="2.7.11.1"/>
    </reaction>
</comment>
<keyword evidence="4" id="KW-0433">Leucine-rich repeat</keyword>
<keyword evidence="9" id="KW-0418">Kinase</keyword>
<proteinExistence type="predicted"/>
<evidence type="ECO:0000259" key="16">
    <source>
        <dbReference type="Pfam" id="PF23598"/>
    </source>
</evidence>
<dbReference type="SUPFAM" id="SSF52058">
    <property type="entry name" value="L domain-like"/>
    <property type="match status" value="1"/>
</dbReference>
<evidence type="ECO:0000256" key="13">
    <source>
        <dbReference type="ARBA" id="ARBA00047899"/>
    </source>
</evidence>
<evidence type="ECO:0000256" key="11">
    <source>
        <dbReference type="ARBA" id="ARBA00023136"/>
    </source>
</evidence>
<dbReference type="FunFam" id="3.80.10.10:FF:000041">
    <property type="entry name" value="LRR receptor-like serine/threonine-protein kinase ERECTA"/>
    <property type="match status" value="1"/>
</dbReference>
<dbReference type="EnsemblPlants" id="OB10G14970.1">
    <property type="protein sequence ID" value="OB10G14970.1"/>
    <property type="gene ID" value="OB10G14970"/>
</dbReference>
<name>J3N1U9_ORYBR</name>
<evidence type="ECO:0000256" key="5">
    <source>
        <dbReference type="ARBA" id="ARBA00022679"/>
    </source>
</evidence>
<evidence type="ECO:0000256" key="12">
    <source>
        <dbReference type="ARBA" id="ARBA00023180"/>
    </source>
</evidence>
<dbReference type="Proteomes" id="UP000006038">
    <property type="component" value="Chromosome 10"/>
</dbReference>
<feature type="domain" description="Disease resistance R13L4/SHOC-2-like LRR" evidence="16">
    <location>
        <begin position="94"/>
        <end position="227"/>
    </location>
</feature>
<evidence type="ECO:0000259" key="15">
    <source>
        <dbReference type="Pfam" id="PF08263"/>
    </source>
</evidence>
<evidence type="ECO:0000256" key="9">
    <source>
        <dbReference type="ARBA" id="ARBA00022777"/>
    </source>
</evidence>
<dbReference type="PANTHER" id="PTHR48060:SF21">
    <property type="entry name" value="L DOMAIN-LIKE PROTEIN"/>
    <property type="match status" value="1"/>
</dbReference>
<dbReference type="FunFam" id="3.80.10.10:FF:000129">
    <property type="entry name" value="Leucine-rich repeat receptor-like kinase"/>
    <property type="match status" value="1"/>
</dbReference>
<feature type="domain" description="Leucine-rich repeat-containing N-terminal plant-type" evidence="15">
    <location>
        <begin position="30"/>
        <end position="75"/>
    </location>
</feature>
<evidence type="ECO:0000313" key="18">
    <source>
        <dbReference type="Proteomes" id="UP000006038"/>
    </source>
</evidence>
<dbReference type="HOGENOM" id="CLU_000288_18_9_1"/>
<dbReference type="Pfam" id="PF23598">
    <property type="entry name" value="LRR_14"/>
    <property type="match status" value="1"/>
</dbReference>
<keyword evidence="5" id="KW-0808">Transferase</keyword>
<dbReference type="OMA" id="CGSLPRW"/>
<dbReference type="PROSITE" id="PS51257">
    <property type="entry name" value="PROKAR_LIPOPROTEIN"/>
    <property type="match status" value="1"/>
</dbReference>
<dbReference type="Gramene" id="OB10G14970.1">
    <property type="protein sequence ID" value="OB10G14970.1"/>
    <property type="gene ID" value="OB10G14970"/>
</dbReference>
<evidence type="ECO:0000256" key="2">
    <source>
        <dbReference type="ARBA" id="ARBA00012513"/>
    </source>
</evidence>
<dbReference type="InterPro" id="IPR053211">
    <property type="entry name" value="DNA_repair-toleration"/>
</dbReference>
<evidence type="ECO:0000313" key="17">
    <source>
        <dbReference type="EnsemblPlants" id="OB10G14970.1"/>
    </source>
</evidence>
<keyword evidence="11" id="KW-0472">Membrane</keyword>
<evidence type="ECO:0000256" key="6">
    <source>
        <dbReference type="ARBA" id="ARBA00022692"/>
    </source>
</evidence>
<dbReference type="InterPro" id="IPR003591">
    <property type="entry name" value="Leu-rich_rpt_typical-subtyp"/>
</dbReference>
<evidence type="ECO:0000256" key="1">
    <source>
        <dbReference type="ARBA" id="ARBA00004167"/>
    </source>
</evidence>
<evidence type="ECO:0000256" key="14">
    <source>
        <dbReference type="ARBA" id="ARBA00048679"/>
    </source>
</evidence>